<reference evidence="5" key="1">
    <citation type="journal article" date="2023" name="Plant J.">
        <title>The genome of the king protea, Protea cynaroides.</title>
        <authorList>
            <person name="Chang J."/>
            <person name="Duong T.A."/>
            <person name="Schoeman C."/>
            <person name="Ma X."/>
            <person name="Roodt D."/>
            <person name="Barker N."/>
            <person name="Li Z."/>
            <person name="Van de Peer Y."/>
            <person name="Mizrachi E."/>
        </authorList>
    </citation>
    <scope>NUCLEOTIDE SEQUENCE</scope>
    <source>
        <tissue evidence="5">Young leaves</tissue>
    </source>
</reference>
<keyword evidence="6" id="KW-1185">Reference proteome</keyword>
<evidence type="ECO:0000313" key="6">
    <source>
        <dbReference type="Proteomes" id="UP001141806"/>
    </source>
</evidence>
<dbReference type="PANTHER" id="PTHR45934:SF2">
    <property type="entry name" value="MONOOXYGENASE 1"/>
    <property type="match status" value="1"/>
</dbReference>
<dbReference type="OrthoDB" id="47494at2759"/>
<gene>
    <name evidence="5" type="ORF">NE237_015483</name>
</gene>
<proteinExistence type="inferred from homology"/>
<dbReference type="GO" id="GO:0071949">
    <property type="term" value="F:FAD binding"/>
    <property type="evidence" value="ECO:0007669"/>
    <property type="project" value="InterPro"/>
</dbReference>
<evidence type="ECO:0000256" key="1">
    <source>
        <dbReference type="ARBA" id="ARBA00023002"/>
    </source>
</evidence>
<organism evidence="5 6">
    <name type="scientific">Protea cynaroides</name>
    <dbReference type="NCBI Taxonomy" id="273540"/>
    <lineage>
        <taxon>Eukaryota</taxon>
        <taxon>Viridiplantae</taxon>
        <taxon>Streptophyta</taxon>
        <taxon>Embryophyta</taxon>
        <taxon>Tracheophyta</taxon>
        <taxon>Spermatophyta</taxon>
        <taxon>Magnoliopsida</taxon>
        <taxon>Proteales</taxon>
        <taxon>Proteaceae</taxon>
        <taxon>Protea</taxon>
    </lineage>
</organism>
<name>A0A9Q0KE37_9MAGN</name>
<evidence type="ECO:0000256" key="2">
    <source>
        <dbReference type="ARBA" id="ARBA00023033"/>
    </source>
</evidence>
<dbReference type="Gene3D" id="3.50.50.60">
    <property type="entry name" value="FAD/NAD(P)-binding domain"/>
    <property type="match status" value="1"/>
</dbReference>
<keyword evidence="2" id="KW-0503">Monooxygenase</keyword>
<dbReference type="PRINTS" id="PR00420">
    <property type="entry name" value="RNGMNOXGNASE"/>
</dbReference>
<dbReference type="InterPro" id="IPR036188">
    <property type="entry name" value="FAD/NAD-bd_sf"/>
</dbReference>
<evidence type="ECO:0000313" key="5">
    <source>
        <dbReference type="EMBL" id="KAJ4968782.1"/>
    </source>
</evidence>
<evidence type="ECO:0000256" key="3">
    <source>
        <dbReference type="ARBA" id="ARBA00024018"/>
    </source>
</evidence>
<sequence length="414" mass="46055">MESSMGEKKIVIIGGGICGLATALALHRKGIKSIVIEKAASLRTEGAGIGVQPNGWRALDQLGVGHQLRLKAIPLLSSTDIILRNGTQQVKSVVWDAEYRCLKRSDLIETMAENLPSETIRFGCQTVKMESDPFSSDTILHLQDGTVIKAKAVIGCDGVHSMVADWIDLKPSRRFNNCGVVGFTNYPDGHGFGNDFLRIRGDHIMVGRLPVDEKLIYWFVSRPRTPQDTVVLKEPKLLRDSTVELIKEFPVEISEVIKNCDLDSLSLFSLRHRAPWDILLEKFRKGTVTVAGDAMHIMGPFVGQGGAAALEDAVVLGRCLAQEMAMKPMTADLDTKRSEKEEEEEKAMSKKIEKAIDRYVKERRMRILRLSIQSYLIGTLLQTKSSVIKFTSGIILFTLFTIIADHTRYNCGRL</sequence>
<dbReference type="SUPFAM" id="SSF51905">
    <property type="entry name" value="FAD/NAD(P)-binding domain"/>
    <property type="match status" value="1"/>
</dbReference>
<dbReference type="AlphaFoldDB" id="A0A9Q0KE37"/>
<dbReference type="EMBL" id="JAMYWD010000006">
    <property type="protein sequence ID" value="KAJ4968782.1"/>
    <property type="molecule type" value="Genomic_DNA"/>
</dbReference>
<keyword evidence="1" id="KW-0560">Oxidoreductase</keyword>
<dbReference type="Proteomes" id="UP001141806">
    <property type="component" value="Unassembled WGS sequence"/>
</dbReference>
<dbReference type="InterPro" id="IPR044560">
    <property type="entry name" value="MOase"/>
</dbReference>
<comment type="similarity">
    <text evidence="3">Belongs to the 3-hydroxybenzoate 6-hydroxylase family.</text>
</comment>
<accession>A0A9Q0KE37</accession>
<dbReference type="GO" id="GO:0004497">
    <property type="term" value="F:monooxygenase activity"/>
    <property type="evidence" value="ECO:0007669"/>
    <property type="project" value="UniProtKB-KW"/>
</dbReference>
<dbReference type="PANTHER" id="PTHR45934">
    <property type="entry name" value="FAD/NAD(P)-BINDING OXIDOREDUCTASE FAMILY PROTEIN"/>
    <property type="match status" value="1"/>
</dbReference>
<dbReference type="InterPro" id="IPR002938">
    <property type="entry name" value="FAD-bd"/>
</dbReference>
<feature type="domain" description="FAD-binding" evidence="4">
    <location>
        <begin position="9"/>
        <end position="342"/>
    </location>
</feature>
<protein>
    <recommendedName>
        <fullName evidence="4">FAD-binding domain-containing protein</fullName>
    </recommendedName>
</protein>
<comment type="caution">
    <text evidence="5">The sequence shown here is derived from an EMBL/GenBank/DDBJ whole genome shotgun (WGS) entry which is preliminary data.</text>
</comment>
<evidence type="ECO:0000259" key="4">
    <source>
        <dbReference type="Pfam" id="PF01494"/>
    </source>
</evidence>
<dbReference type="Pfam" id="PF01494">
    <property type="entry name" value="FAD_binding_3"/>
    <property type="match status" value="1"/>
</dbReference>